<dbReference type="Pfam" id="PF11228">
    <property type="entry name" value="DUF3027"/>
    <property type="match status" value="1"/>
</dbReference>
<name>A0ABV5JKG1_9ACTN</name>
<evidence type="ECO:0000256" key="1">
    <source>
        <dbReference type="SAM" id="MobiDB-lite"/>
    </source>
</evidence>
<dbReference type="EMBL" id="JBHMDY010000001">
    <property type="protein sequence ID" value="MFB9258212.1"/>
    <property type="molecule type" value="Genomic_DNA"/>
</dbReference>
<reference evidence="2 3" key="1">
    <citation type="submission" date="2024-09" db="EMBL/GenBank/DDBJ databases">
        <authorList>
            <person name="Sun Q."/>
            <person name="Mori K."/>
        </authorList>
    </citation>
    <scope>NUCLEOTIDE SEQUENCE [LARGE SCALE GENOMIC DNA]</scope>
    <source>
        <strain evidence="2 3">CCM 7659</strain>
    </source>
</reference>
<keyword evidence="3" id="KW-1185">Reference proteome</keyword>
<accession>A0ABV5JKG1</accession>
<dbReference type="RefSeq" id="WP_241729620.1">
    <property type="nucleotide sequence ID" value="NZ_JAALDM010000006.1"/>
</dbReference>
<organism evidence="2 3">
    <name type="scientific">Dietzia aerolata</name>
    <dbReference type="NCBI Taxonomy" id="595984"/>
    <lineage>
        <taxon>Bacteria</taxon>
        <taxon>Bacillati</taxon>
        <taxon>Actinomycetota</taxon>
        <taxon>Actinomycetes</taxon>
        <taxon>Mycobacteriales</taxon>
        <taxon>Dietziaceae</taxon>
        <taxon>Dietzia</taxon>
    </lineage>
</organism>
<gene>
    <name evidence="2" type="ORF">ACFFVD_00155</name>
</gene>
<protein>
    <submittedName>
        <fullName evidence="2">DUF3027 domain-containing protein</fullName>
    </submittedName>
</protein>
<feature type="compositionally biased region" description="Acidic residues" evidence="1">
    <location>
        <begin position="314"/>
        <end position="326"/>
    </location>
</feature>
<comment type="caution">
    <text evidence="2">The sequence shown here is derived from an EMBL/GenBank/DDBJ whole genome shotgun (WGS) entry which is preliminary data.</text>
</comment>
<feature type="compositionally biased region" description="Low complexity" evidence="1">
    <location>
        <begin position="287"/>
        <end position="313"/>
    </location>
</feature>
<evidence type="ECO:0000313" key="2">
    <source>
        <dbReference type="EMBL" id="MFB9258212.1"/>
    </source>
</evidence>
<dbReference type="Proteomes" id="UP001589700">
    <property type="component" value="Unassembled WGS sequence"/>
</dbReference>
<evidence type="ECO:0000313" key="3">
    <source>
        <dbReference type="Proteomes" id="UP001589700"/>
    </source>
</evidence>
<proteinExistence type="predicted"/>
<feature type="region of interest" description="Disordered" evidence="1">
    <location>
        <begin position="264"/>
        <end position="326"/>
    </location>
</feature>
<dbReference type="InterPro" id="IPR021391">
    <property type="entry name" value="DUF3027"/>
</dbReference>
<feature type="compositionally biased region" description="Basic and acidic residues" evidence="1">
    <location>
        <begin position="264"/>
        <end position="286"/>
    </location>
</feature>
<sequence>MNTEVGTDQEAGVVFDDALRERLASGADVALAAVDEFAGHGVGEHLGTVVEADFTTTHRFAADLPGYRGWYWACVLALVPGGELTVDEIALLPGDEALVAPEWVPWDQRVRAGDLGAGDLLPPDDDDPRLVPGHTLTGDDRLDELTGPIGLGREQHLSPEGRAMAAERWMAERGPDSEVARAAKNQCFSCGFLLPMDGLLSRVFGVCANEFSADGQVVHMQYGCGAHSAVERPKDTGPATPEAFDDAAVDVIVLPQQLRAAAKAREEAEAAEKSEAEAAEAAKPEQAEAAATASTPETADAEAAPEPAQAEAESAADSESDATPDA</sequence>